<dbReference type="Pfam" id="PF06750">
    <property type="entry name" value="A24_N_bact"/>
    <property type="match status" value="1"/>
</dbReference>
<proteinExistence type="predicted"/>
<organism evidence="3 5">
    <name type="scientific">Lactobacillus jensenii</name>
    <dbReference type="NCBI Taxonomy" id="109790"/>
    <lineage>
        <taxon>Bacteria</taxon>
        <taxon>Bacillati</taxon>
        <taxon>Bacillota</taxon>
        <taxon>Bacilli</taxon>
        <taxon>Lactobacillales</taxon>
        <taxon>Lactobacillaceae</taxon>
        <taxon>Lactobacillus</taxon>
    </lineage>
</organism>
<dbReference type="PANTHER" id="PTHR30487">
    <property type="entry name" value="TYPE 4 PREPILIN-LIKE PROTEINS LEADER PEPTIDE-PROCESSING ENZYME"/>
    <property type="match status" value="1"/>
</dbReference>
<dbReference type="AlphaFoldDB" id="A0A5N1IHW6"/>
<keyword evidence="6" id="KW-1185">Reference proteome</keyword>
<dbReference type="InterPro" id="IPR050882">
    <property type="entry name" value="Prepilin_peptidase/N-MTase"/>
</dbReference>
<dbReference type="RefSeq" id="WP_006588026.1">
    <property type="nucleotide sequence ID" value="NZ_CATOUV010000001.1"/>
</dbReference>
<keyword evidence="1" id="KW-0812">Transmembrane</keyword>
<evidence type="ECO:0000313" key="3">
    <source>
        <dbReference type="EMBL" id="KAA9323487.1"/>
    </source>
</evidence>
<evidence type="ECO:0000313" key="5">
    <source>
        <dbReference type="Proteomes" id="UP000327236"/>
    </source>
</evidence>
<feature type="transmembrane region" description="Helical" evidence="1">
    <location>
        <begin position="66"/>
        <end position="84"/>
    </location>
</feature>
<comment type="caution">
    <text evidence="3">The sequence shown here is derived from an EMBL/GenBank/DDBJ whole genome shotgun (WGS) entry which is preliminary data.</text>
</comment>
<evidence type="ECO:0000256" key="1">
    <source>
        <dbReference type="SAM" id="Phobius"/>
    </source>
</evidence>
<evidence type="ECO:0000313" key="4">
    <source>
        <dbReference type="EMBL" id="MEL0565225.1"/>
    </source>
</evidence>
<feature type="transmembrane region" description="Helical" evidence="1">
    <location>
        <begin position="138"/>
        <end position="159"/>
    </location>
</feature>
<dbReference type="Proteomes" id="UP000327236">
    <property type="component" value="Unassembled WGS sequence"/>
</dbReference>
<keyword evidence="1" id="KW-0472">Membrane</keyword>
<reference evidence="3 5" key="1">
    <citation type="submission" date="2019-09" db="EMBL/GenBank/DDBJ databases">
        <title>Draft genome sequence assemblies of isolates from the urinary tract.</title>
        <authorList>
            <person name="Mores C.R."/>
            <person name="Putonti C."/>
            <person name="Wolfe A.J."/>
        </authorList>
    </citation>
    <scope>NUCLEOTIDE SEQUENCE [LARGE SCALE GENOMIC DNA]</scope>
    <source>
        <strain evidence="3 5">UMB246</strain>
    </source>
</reference>
<dbReference type="PANTHER" id="PTHR30487:SF0">
    <property type="entry name" value="PREPILIN LEADER PEPTIDASE_N-METHYLTRANSFERASE-RELATED"/>
    <property type="match status" value="1"/>
</dbReference>
<evidence type="ECO:0000259" key="2">
    <source>
        <dbReference type="Pfam" id="PF06750"/>
    </source>
</evidence>
<feature type="transmembrane region" description="Helical" evidence="1">
    <location>
        <begin position="114"/>
        <end position="132"/>
    </location>
</feature>
<feature type="domain" description="Prepilin peptidase A24 N-terminal" evidence="2">
    <location>
        <begin position="10"/>
        <end position="83"/>
    </location>
</feature>
<accession>A0A5N1IHW6</accession>
<sequence>MVLHIINFYLGACIASFISVIVQKDGLKWRRSYCLSCKQTLSWYELLPIFSFLLQKGSCRHCKNKIPSFLIFIELIGGIAFFKTDWYSKSGLIEFFLCLLLLMMSIFDYYYQEISFSIFIFSFLIVIIKVLLFEKVAITAISFFSIFIMSSTLGILVLLKKLGLADLFFYLIISFFYSEYFANLVFLFASLAVLTLYPKLKAQKQTHLSLPFIPFLFFSLSFLKLLI</sequence>
<dbReference type="EMBL" id="JBBVUL010000007">
    <property type="protein sequence ID" value="MEL0565225.1"/>
    <property type="molecule type" value="Genomic_DNA"/>
</dbReference>
<dbReference type="KEGG" id="lje:BUE77_01840"/>
<dbReference type="OrthoDB" id="9789291at2"/>
<dbReference type="InterPro" id="IPR010627">
    <property type="entry name" value="Prepilin_pept_A24_N"/>
</dbReference>
<dbReference type="Proteomes" id="UP001385848">
    <property type="component" value="Unassembled WGS sequence"/>
</dbReference>
<dbReference type="GeneID" id="31742442"/>
<dbReference type="GO" id="GO:0005886">
    <property type="term" value="C:plasma membrane"/>
    <property type="evidence" value="ECO:0007669"/>
    <property type="project" value="TreeGrafter"/>
</dbReference>
<dbReference type="EMBL" id="VYWW01000008">
    <property type="protein sequence ID" value="KAA9323487.1"/>
    <property type="molecule type" value="Genomic_DNA"/>
</dbReference>
<reference evidence="4 6" key="2">
    <citation type="submission" date="2024-04" db="EMBL/GenBank/DDBJ databases">
        <title>Three lactobacilli isolated from voided urine samples from females with type 2 diabetes.</title>
        <authorList>
            <person name="Kula A."/>
            <person name="Stegman N."/>
            <person name="Putonti C."/>
        </authorList>
    </citation>
    <scope>NUCLEOTIDE SEQUENCE [LARGE SCALE GENOMIC DNA]</scope>
    <source>
        <strain evidence="4 6">1855</strain>
    </source>
</reference>
<feature type="transmembrane region" description="Helical" evidence="1">
    <location>
        <begin position="90"/>
        <end position="107"/>
    </location>
</feature>
<name>A0A5N1IHW6_LACJE</name>
<dbReference type="GO" id="GO:0004190">
    <property type="term" value="F:aspartic-type endopeptidase activity"/>
    <property type="evidence" value="ECO:0007669"/>
    <property type="project" value="TreeGrafter"/>
</dbReference>
<feature type="transmembrane region" description="Helical" evidence="1">
    <location>
        <begin position="6"/>
        <end position="22"/>
    </location>
</feature>
<gene>
    <name evidence="4" type="ORF">AAC431_04725</name>
    <name evidence="3" type="ORF">F6H94_02710</name>
</gene>
<keyword evidence="1" id="KW-1133">Transmembrane helix</keyword>
<dbReference type="GO" id="GO:0006465">
    <property type="term" value="P:signal peptide processing"/>
    <property type="evidence" value="ECO:0007669"/>
    <property type="project" value="TreeGrafter"/>
</dbReference>
<evidence type="ECO:0000313" key="6">
    <source>
        <dbReference type="Proteomes" id="UP001385848"/>
    </source>
</evidence>
<protein>
    <submittedName>
        <fullName evidence="3">Prepilin peptidase</fullName>
    </submittedName>
</protein>
<feature type="transmembrane region" description="Helical" evidence="1">
    <location>
        <begin position="208"/>
        <end position="226"/>
    </location>
</feature>
<feature type="transmembrane region" description="Helical" evidence="1">
    <location>
        <begin position="168"/>
        <end position="196"/>
    </location>
</feature>